<accession>A0A7G8TA66</accession>
<evidence type="ECO:0000313" key="3">
    <source>
        <dbReference type="Proteomes" id="UP000515909"/>
    </source>
</evidence>
<feature type="signal peptide" evidence="1">
    <location>
        <begin position="1"/>
        <end position="27"/>
    </location>
</feature>
<sequence length="233" mass="25973">MNRKRQLSITLMALTLLLLLVGCQTNKSPVGNSPVSMKTVTQNSKGDLATFEFGVPEGWASGPHYNLSVVACPKDAAEKKFEAEEDSLPFTVSIGNYYYSASAITEEDKQMYKDLFAGKTNAYEKHMKKSFDNAANILSSDQSSKVNPPKIDFNYQHYDGTHGKITEVQYSYTYGGKKHHIIQCYREDIPYLVTGAFDDSVDLSSGKIALWVADSLKVTEHFTVKDNKIQKEG</sequence>
<reference evidence="2 3" key="1">
    <citation type="submission" date="2020-08" db="EMBL/GenBank/DDBJ databases">
        <title>The isolate Caproiciproducens sp. 7D4C2 produces n-caproate at mildly acidic conditions from hexoses: genome and rBOX comparison with related strains and chain-elongating bacteria.</title>
        <authorList>
            <person name="Esquivel-Elizondo S."/>
            <person name="Bagci C."/>
            <person name="Temovska M."/>
            <person name="Jeon B.S."/>
            <person name="Bessarab I."/>
            <person name="Williams R.B.H."/>
            <person name="Huson D.H."/>
            <person name="Angenent L.T."/>
        </authorList>
    </citation>
    <scope>NUCLEOTIDE SEQUENCE [LARGE SCALE GENOMIC DNA]</scope>
    <source>
        <strain evidence="2 3">7D4C2</strain>
    </source>
</reference>
<protein>
    <recommendedName>
        <fullName evidence="4">Lipoprotein</fullName>
    </recommendedName>
</protein>
<keyword evidence="1" id="KW-0732">Signal</keyword>
<dbReference type="RefSeq" id="WP_187035752.1">
    <property type="nucleotide sequence ID" value="NZ_CP060286.1"/>
</dbReference>
<dbReference type="PROSITE" id="PS51257">
    <property type="entry name" value="PROKAR_LIPOPROTEIN"/>
    <property type="match status" value="1"/>
</dbReference>
<name>A0A7G8TA66_9FIRM</name>
<dbReference type="AlphaFoldDB" id="A0A7G8TA66"/>
<organism evidence="2 3">
    <name type="scientific">Caproicibacter fermentans</name>
    <dbReference type="NCBI Taxonomy" id="2576756"/>
    <lineage>
        <taxon>Bacteria</taxon>
        <taxon>Bacillati</taxon>
        <taxon>Bacillota</taxon>
        <taxon>Clostridia</taxon>
        <taxon>Eubacteriales</taxon>
        <taxon>Acutalibacteraceae</taxon>
        <taxon>Caproicibacter</taxon>
    </lineage>
</organism>
<feature type="chain" id="PRO_5038601379" description="Lipoprotein" evidence="1">
    <location>
        <begin position="28"/>
        <end position="233"/>
    </location>
</feature>
<gene>
    <name evidence="2" type="ORF">HCR03_17990</name>
</gene>
<dbReference type="Proteomes" id="UP000515909">
    <property type="component" value="Chromosome"/>
</dbReference>
<dbReference type="KEGG" id="cfem:HCR03_17990"/>
<dbReference type="EMBL" id="CP060286">
    <property type="protein sequence ID" value="QNK40507.1"/>
    <property type="molecule type" value="Genomic_DNA"/>
</dbReference>
<evidence type="ECO:0008006" key="4">
    <source>
        <dbReference type="Google" id="ProtNLM"/>
    </source>
</evidence>
<evidence type="ECO:0000256" key="1">
    <source>
        <dbReference type="SAM" id="SignalP"/>
    </source>
</evidence>
<proteinExistence type="predicted"/>
<evidence type="ECO:0000313" key="2">
    <source>
        <dbReference type="EMBL" id="QNK40507.1"/>
    </source>
</evidence>